<comment type="domain">
    <text evidence="4">A Gly-cisPro motif from one monomer fits into the active site of the other monomer to allow specific chiral rejection of L-amino acids.</text>
</comment>
<comment type="catalytic activity">
    <reaction evidence="4">
        <text>glycyl-tRNA(Ala) + H2O = tRNA(Ala) + glycine + H(+)</text>
        <dbReference type="Rhea" id="RHEA:53744"/>
        <dbReference type="Rhea" id="RHEA-COMP:9657"/>
        <dbReference type="Rhea" id="RHEA-COMP:13640"/>
        <dbReference type="ChEBI" id="CHEBI:15377"/>
        <dbReference type="ChEBI" id="CHEBI:15378"/>
        <dbReference type="ChEBI" id="CHEBI:57305"/>
        <dbReference type="ChEBI" id="CHEBI:78442"/>
        <dbReference type="ChEBI" id="CHEBI:78522"/>
    </reaction>
</comment>
<dbReference type="GO" id="GO:0043908">
    <property type="term" value="F:Ser(Gly)-tRNA(Ala) hydrolase activity"/>
    <property type="evidence" value="ECO:0007669"/>
    <property type="project" value="UniProtKB-UniRule"/>
</dbReference>
<comment type="similarity">
    <text evidence="1 4">Belongs to the DTD family.</text>
</comment>
<comment type="subunit">
    <text evidence="4">Homodimer.</text>
</comment>
<comment type="catalytic activity">
    <reaction evidence="4">
        <text>a D-aminoacyl-tRNA + H2O = a tRNA + a D-alpha-amino acid + H(+)</text>
        <dbReference type="Rhea" id="RHEA:13953"/>
        <dbReference type="Rhea" id="RHEA-COMP:10123"/>
        <dbReference type="Rhea" id="RHEA-COMP:10124"/>
        <dbReference type="ChEBI" id="CHEBI:15377"/>
        <dbReference type="ChEBI" id="CHEBI:15378"/>
        <dbReference type="ChEBI" id="CHEBI:59871"/>
        <dbReference type="ChEBI" id="CHEBI:78442"/>
        <dbReference type="ChEBI" id="CHEBI:79333"/>
        <dbReference type="EC" id="3.1.1.96"/>
    </reaction>
</comment>
<keyword evidence="4" id="KW-0694">RNA-binding</keyword>
<organism evidence="5 6">
    <name type="scientific">Clostridium algidicarnis DSM 15099</name>
    <dbReference type="NCBI Taxonomy" id="1121295"/>
    <lineage>
        <taxon>Bacteria</taxon>
        <taxon>Bacillati</taxon>
        <taxon>Bacillota</taxon>
        <taxon>Clostridia</taxon>
        <taxon>Eubacteriales</taxon>
        <taxon>Clostridiaceae</taxon>
        <taxon>Clostridium</taxon>
    </lineage>
</organism>
<sequence>MRYIEKNIKDVNALKAVVQRVINSSVAIDGKTISSIDRGLNVLLGISVDDTIEDAKYLKNKIFNLRIFEDENGKLNKSLMDVKGDIIIISQFTLYGDCTRGRRPSFIKALSGKEAEELYEYFISLFKEEDLNVGTGIFGADMKVSIENDGPVTLILESKKTF</sequence>
<protein>
    <recommendedName>
        <fullName evidence="4">D-aminoacyl-tRNA deacylase</fullName>
        <shortName evidence="4">DTD</shortName>
        <ecNumber evidence="4">3.1.1.96</ecNumber>
    </recommendedName>
    <alternativeName>
        <fullName evidence="4">Gly-tRNA(Ala) deacylase</fullName>
        <ecNumber evidence="4">3.1.1.-</ecNumber>
    </alternativeName>
</protein>
<dbReference type="AlphaFoldDB" id="A0A2S6G114"/>
<comment type="subcellular location">
    <subcellularLocation>
        <location evidence="4">Cytoplasm</location>
    </subcellularLocation>
</comment>
<accession>A0A2S6G114</accession>
<dbReference type="HAMAP" id="MF_00518">
    <property type="entry name" value="Deacylase_Dtd"/>
    <property type="match status" value="1"/>
</dbReference>
<reference evidence="5 6" key="1">
    <citation type="submission" date="2018-02" db="EMBL/GenBank/DDBJ databases">
        <title>Genomic Encyclopedia of Archaeal and Bacterial Type Strains, Phase II (KMG-II): from individual species to whole genera.</title>
        <authorList>
            <person name="Goeker M."/>
        </authorList>
    </citation>
    <scope>NUCLEOTIDE SEQUENCE [LARGE SCALE GENOMIC DNA]</scope>
    <source>
        <strain evidence="5 6">DSM 15099</strain>
    </source>
</reference>
<dbReference type="GO" id="GO:0106026">
    <property type="term" value="F:Gly-tRNA(Ala) deacylase activity"/>
    <property type="evidence" value="ECO:0007669"/>
    <property type="project" value="UniProtKB-UniRule"/>
</dbReference>
<dbReference type="STRING" id="37659.GCA_000703125_02705"/>
<comment type="function">
    <text evidence="4">An aminoacyl-tRNA editing enzyme that deacylates mischarged D-aminoacyl-tRNAs. Also deacylates mischarged glycyl-tRNA(Ala), protecting cells against glycine mischarging by AlaRS. Acts via tRNA-based rather than protein-based catalysis; rejects L-amino acids rather than detecting D-amino acids in the active site. By recycling D-aminoacyl-tRNA to D-amino acids and free tRNA molecules, this enzyme counteracts the toxicity associated with the formation of D-aminoacyl-tRNA entities in vivo and helps enforce protein L-homochirality.</text>
</comment>
<evidence type="ECO:0000256" key="1">
    <source>
        <dbReference type="ARBA" id="ARBA00009673"/>
    </source>
</evidence>
<dbReference type="InterPro" id="IPR023509">
    <property type="entry name" value="DTD-like_sf"/>
</dbReference>
<dbReference type="SUPFAM" id="SSF69500">
    <property type="entry name" value="DTD-like"/>
    <property type="match status" value="1"/>
</dbReference>
<proteinExistence type="inferred from homology"/>
<dbReference type="CDD" id="cd00563">
    <property type="entry name" value="Dtyr_deacylase"/>
    <property type="match status" value="1"/>
</dbReference>
<evidence type="ECO:0000256" key="3">
    <source>
        <dbReference type="ARBA" id="ARBA00022801"/>
    </source>
</evidence>
<keyword evidence="2 4" id="KW-0820">tRNA-binding</keyword>
<dbReference type="InterPro" id="IPR003732">
    <property type="entry name" value="Daa-tRNA_deacyls_DTD"/>
</dbReference>
<dbReference type="GO" id="GO:0000049">
    <property type="term" value="F:tRNA binding"/>
    <property type="evidence" value="ECO:0007669"/>
    <property type="project" value="UniProtKB-UniRule"/>
</dbReference>
<keyword evidence="4" id="KW-0963">Cytoplasm</keyword>
<dbReference type="EC" id="3.1.1.96" evidence="4"/>
<dbReference type="PANTHER" id="PTHR10472">
    <property type="entry name" value="D-TYROSYL-TRNA TYR DEACYLASE"/>
    <property type="match status" value="1"/>
</dbReference>
<dbReference type="NCBIfam" id="TIGR00256">
    <property type="entry name" value="D-aminoacyl-tRNA deacylase"/>
    <property type="match status" value="1"/>
</dbReference>
<evidence type="ECO:0000313" key="6">
    <source>
        <dbReference type="Proteomes" id="UP000239863"/>
    </source>
</evidence>
<evidence type="ECO:0000313" key="5">
    <source>
        <dbReference type="EMBL" id="PPK49591.1"/>
    </source>
</evidence>
<dbReference type="EC" id="3.1.1.-" evidence="4"/>
<dbReference type="Pfam" id="PF02580">
    <property type="entry name" value="Tyr_Deacylase"/>
    <property type="match status" value="1"/>
</dbReference>
<evidence type="ECO:0000256" key="2">
    <source>
        <dbReference type="ARBA" id="ARBA00022555"/>
    </source>
</evidence>
<dbReference type="PANTHER" id="PTHR10472:SF5">
    <property type="entry name" value="D-AMINOACYL-TRNA DEACYLASE 1"/>
    <property type="match status" value="1"/>
</dbReference>
<dbReference type="Gene3D" id="3.50.80.10">
    <property type="entry name" value="D-tyrosyl-tRNA(Tyr) deacylase"/>
    <property type="match status" value="1"/>
</dbReference>
<dbReference type="Proteomes" id="UP000239863">
    <property type="component" value="Unassembled WGS sequence"/>
</dbReference>
<dbReference type="GO" id="GO:0019478">
    <property type="term" value="P:D-amino acid catabolic process"/>
    <property type="evidence" value="ECO:0007669"/>
    <property type="project" value="UniProtKB-UniRule"/>
</dbReference>
<dbReference type="FunFam" id="3.50.80.10:FF:000001">
    <property type="entry name" value="D-aminoacyl-tRNA deacylase"/>
    <property type="match status" value="1"/>
</dbReference>
<comment type="caution">
    <text evidence="5">The sequence shown here is derived from an EMBL/GenBank/DDBJ whole genome shotgun (WGS) entry which is preliminary data.</text>
</comment>
<keyword evidence="3 4" id="KW-0378">Hydrolase</keyword>
<name>A0A2S6G114_9CLOT</name>
<feature type="short sequence motif" description="Gly-cisPro motif, important for rejection of L-amino acids" evidence="4">
    <location>
        <begin position="150"/>
        <end position="151"/>
    </location>
</feature>
<gene>
    <name evidence="4" type="primary">dtd</name>
    <name evidence="5" type="ORF">BD821_101253</name>
</gene>
<dbReference type="GO" id="GO:0051500">
    <property type="term" value="F:D-tyrosyl-tRNA(Tyr) deacylase activity"/>
    <property type="evidence" value="ECO:0007669"/>
    <property type="project" value="TreeGrafter"/>
</dbReference>
<dbReference type="GO" id="GO:0005737">
    <property type="term" value="C:cytoplasm"/>
    <property type="evidence" value="ECO:0007669"/>
    <property type="project" value="UniProtKB-SubCell"/>
</dbReference>
<dbReference type="EMBL" id="PTIS01000001">
    <property type="protein sequence ID" value="PPK49591.1"/>
    <property type="molecule type" value="Genomic_DNA"/>
</dbReference>
<evidence type="ECO:0000256" key="4">
    <source>
        <dbReference type="HAMAP-Rule" id="MF_00518"/>
    </source>
</evidence>